<dbReference type="AlphaFoldDB" id="A0A8X7RMX0"/>
<sequence length="82" mass="9035">MRPLEVWSMLIHRSSAVAPVPVGQKRQKAVGEMMGVDMLSLDSKCDYVRKLMLIGFLSLLSRISLSVDVLQSTALHANFCSA</sequence>
<organism evidence="1 2">
    <name type="scientific">Brassica carinata</name>
    <name type="common">Ethiopian mustard</name>
    <name type="synonym">Abyssinian cabbage</name>
    <dbReference type="NCBI Taxonomy" id="52824"/>
    <lineage>
        <taxon>Eukaryota</taxon>
        <taxon>Viridiplantae</taxon>
        <taxon>Streptophyta</taxon>
        <taxon>Embryophyta</taxon>
        <taxon>Tracheophyta</taxon>
        <taxon>Spermatophyta</taxon>
        <taxon>Magnoliopsida</taxon>
        <taxon>eudicotyledons</taxon>
        <taxon>Gunneridae</taxon>
        <taxon>Pentapetalae</taxon>
        <taxon>rosids</taxon>
        <taxon>malvids</taxon>
        <taxon>Brassicales</taxon>
        <taxon>Brassicaceae</taxon>
        <taxon>Brassiceae</taxon>
        <taxon>Brassica</taxon>
    </lineage>
</organism>
<gene>
    <name evidence="1" type="ORF">Bca52824_048018</name>
</gene>
<dbReference type="EMBL" id="JAAMPC010000010">
    <property type="protein sequence ID" value="KAG2288414.1"/>
    <property type="molecule type" value="Genomic_DNA"/>
</dbReference>
<dbReference type="Proteomes" id="UP000886595">
    <property type="component" value="Unassembled WGS sequence"/>
</dbReference>
<reference evidence="1 2" key="1">
    <citation type="submission" date="2020-02" db="EMBL/GenBank/DDBJ databases">
        <authorList>
            <person name="Ma Q."/>
            <person name="Huang Y."/>
            <person name="Song X."/>
            <person name="Pei D."/>
        </authorList>
    </citation>
    <scope>NUCLEOTIDE SEQUENCE [LARGE SCALE GENOMIC DNA]</scope>
    <source>
        <strain evidence="1">Sxm20200214</strain>
        <tissue evidence="1">Leaf</tissue>
    </source>
</reference>
<evidence type="ECO:0000313" key="2">
    <source>
        <dbReference type="Proteomes" id="UP000886595"/>
    </source>
</evidence>
<name>A0A8X7RMX0_BRACI</name>
<keyword evidence="2" id="KW-1185">Reference proteome</keyword>
<protein>
    <submittedName>
        <fullName evidence="1">Uncharacterized protein</fullName>
    </submittedName>
</protein>
<evidence type="ECO:0000313" key="1">
    <source>
        <dbReference type="EMBL" id="KAG2288414.1"/>
    </source>
</evidence>
<accession>A0A8X7RMX0</accession>
<comment type="caution">
    <text evidence="1">The sequence shown here is derived from an EMBL/GenBank/DDBJ whole genome shotgun (WGS) entry which is preliminary data.</text>
</comment>
<proteinExistence type="predicted"/>